<protein>
    <submittedName>
        <fullName evidence="1">Uncharacterized protein</fullName>
    </submittedName>
</protein>
<accession>A0A5B7KDQ8</accession>
<dbReference type="AlphaFoldDB" id="A0A5B7KDQ8"/>
<evidence type="ECO:0000313" key="1">
    <source>
        <dbReference type="EMBL" id="MPD05310.1"/>
    </source>
</evidence>
<gene>
    <name evidence="1" type="ORF">E2C01_101045</name>
</gene>
<reference evidence="1 2" key="1">
    <citation type="submission" date="2019-05" db="EMBL/GenBank/DDBJ databases">
        <title>Another draft genome of Portunus trituberculatus and its Hox gene families provides insights of decapod evolution.</title>
        <authorList>
            <person name="Jeong J.-H."/>
            <person name="Song I."/>
            <person name="Kim S."/>
            <person name="Choi T."/>
            <person name="Kim D."/>
            <person name="Ryu S."/>
            <person name="Kim W."/>
        </authorList>
    </citation>
    <scope>NUCLEOTIDE SEQUENCE [LARGE SCALE GENOMIC DNA]</scope>
    <source>
        <tissue evidence="1">Muscle</tissue>
    </source>
</reference>
<dbReference type="EMBL" id="VSRR010145395">
    <property type="protein sequence ID" value="MPD05310.1"/>
    <property type="molecule type" value="Genomic_DNA"/>
</dbReference>
<name>A0A5B7KDQ8_PORTR</name>
<sequence>MELLDLLLRPLYHNARSIPTPLKILITSESVIKSSSDRVSKCLRMPTLAASGQVLEVIES</sequence>
<evidence type="ECO:0000313" key="2">
    <source>
        <dbReference type="Proteomes" id="UP000324222"/>
    </source>
</evidence>
<comment type="caution">
    <text evidence="1">The sequence shown here is derived from an EMBL/GenBank/DDBJ whole genome shotgun (WGS) entry which is preliminary data.</text>
</comment>
<proteinExistence type="predicted"/>
<organism evidence="1 2">
    <name type="scientific">Portunus trituberculatus</name>
    <name type="common">Swimming crab</name>
    <name type="synonym">Neptunus trituberculatus</name>
    <dbReference type="NCBI Taxonomy" id="210409"/>
    <lineage>
        <taxon>Eukaryota</taxon>
        <taxon>Metazoa</taxon>
        <taxon>Ecdysozoa</taxon>
        <taxon>Arthropoda</taxon>
        <taxon>Crustacea</taxon>
        <taxon>Multicrustacea</taxon>
        <taxon>Malacostraca</taxon>
        <taxon>Eumalacostraca</taxon>
        <taxon>Eucarida</taxon>
        <taxon>Decapoda</taxon>
        <taxon>Pleocyemata</taxon>
        <taxon>Brachyura</taxon>
        <taxon>Eubrachyura</taxon>
        <taxon>Portunoidea</taxon>
        <taxon>Portunidae</taxon>
        <taxon>Portuninae</taxon>
        <taxon>Portunus</taxon>
    </lineage>
</organism>
<dbReference type="Proteomes" id="UP000324222">
    <property type="component" value="Unassembled WGS sequence"/>
</dbReference>
<keyword evidence="2" id="KW-1185">Reference proteome</keyword>